<dbReference type="RefSeq" id="WP_311780775.1">
    <property type="nucleotide sequence ID" value="NZ_JALRMQ010000008.1"/>
</dbReference>
<evidence type="ECO:0000256" key="2">
    <source>
        <dbReference type="SAM" id="Coils"/>
    </source>
</evidence>
<evidence type="ECO:0000259" key="4">
    <source>
        <dbReference type="PROSITE" id="PS51154"/>
    </source>
</evidence>
<dbReference type="SUPFAM" id="SSF52949">
    <property type="entry name" value="Macro domain-like"/>
    <property type="match status" value="1"/>
</dbReference>
<dbReference type="AlphaFoldDB" id="A0AAW8RB98"/>
<comment type="caution">
    <text evidence="5">The sequence shown here is derived from an EMBL/GenBank/DDBJ whole genome shotgun (WGS) entry which is preliminary data.</text>
</comment>
<evidence type="ECO:0000256" key="3">
    <source>
        <dbReference type="SAM" id="MobiDB-lite"/>
    </source>
</evidence>
<dbReference type="PROSITE" id="PS51154">
    <property type="entry name" value="MACRO"/>
    <property type="match status" value="1"/>
</dbReference>
<dbReference type="InterPro" id="IPR002589">
    <property type="entry name" value="Macro_dom"/>
</dbReference>
<dbReference type="EMBL" id="JALRMR010000014">
    <property type="protein sequence ID" value="MDT1974954.1"/>
    <property type="molecule type" value="Genomic_DNA"/>
</dbReference>
<dbReference type="Gene3D" id="3.40.220.10">
    <property type="entry name" value="Leucine Aminopeptidase, subunit E, domain 1"/>
    <property type="match status" value="1"/>
</dbReference>
<organism evidence="5 6">
    <name type="scientific">Carnobacterium divergens</name>
    <name type="common">Lactobacillus divergens</name>
    <dbReference type="NCBI Taxonomy" id="2748"/>
    <lineage>
        <taxon>Bacteria</taxon>
        <taxon>Bacillati</taxon>
        <taxon>Bacillota</taxon>
        <taxon>Bacilli</taxon>
        <taxon>Lactobacillales</taxon>
        <taxon>Carnobacteriaceae</taxon>
        <taxon>Carnobacterium</taxon>
    </lineage>
</organism>
<protein>
    <submittedName>
        <fullName evidence="5">Toprim domain-containing protein</fullName>
    </submittedName>
</protein>
<name>A0AAW8RB98_CARDV</name>
<dbReference type="Proteomes" id="UP001249945">
    <property type="component" value="Unassembled WGS sequence"/>
</dbReference>
<dbReference type="Pfam" id="PF08401">
    <property type="entry name" value="ArdcN"/>
    <property type="match status" value="1"/>
</dbReference>
<dbReference type="SUPFAM" id="SSF57783">
    <property type="entry name" value="Zinc beta-ribbon"/>
    <property type="match status" value="1"/>
</dbReference>
<sequence>MSGVKSVTKKKNYVRKSKEELDKEIKDLTSSTLEKIQSYTTSEKDILEYMDFMSRFHNYSPKNMSLIQTQFPGALGVGSFKKFKDAGFSVNKGEKGIKIFVPTPVELFQAEDGTTKYLTQATTEEKEKIKTKQLKVNKVQRYKLGTVFDISQTNANPEDLPKIFPNKHFNHDMKDPTLLKGMEAGLMNIGQELGVPIRNMDQAGRELGNIKGVYVQQKTKDGTPVKSEIIMNTRNTETESIGTLIHELAHAKAHSSTKISTAEQEFQAEMISHVVSKHFGMDTTEEAVPYIADWSKNGQLVEDKVKSLEEVHSISRGFIETIESSIAEERIIAIERLEKEIEEKLERLNKNENIDIDSREFEMQQLKENQNFSLSEKNQDLFLKEDSSVMVHSISKDSVMGKGIAKTFDQKYPNMKPFLQSQELEIGKAYRYVEGNQVIYNLVTKEHYYDKPTRENFEKAIDHLKEEMTKHEETKLSMPRIGSGLDKLDWDKNVQYIENVFKETNTEIVIYSPNQKIIERESSELNNERGEKTYNKPIDEVFKKLEEAYPKVVQYSKEEDTAYPGSGLQRDTLTMDDRRFVRIPTEPQYPYDEIKEQYLKEGEWLNSISNNFNGTPEEIETRIERAIKTEMIDRKAVLFNDSAKEAKEIERMKEQSTKSESEVMEYPESTYKKEVKEIFETTAKEHPEFAVYSKDSNIHQLTIGDKRFSTSPFDQPTKSDLVFTEDLENEEWKLNLFVDTDHSIPEVVQLVKKEIDQATNNRKEPGEIQKQKEIDNKNNLESEDFTENLNKAIKQRNYVSQEEVQMAKSIDILDFALSNGVSLEQDGNNYYRLTEHDSCVIDRRNNSFHWNSANVHGDSILFAQKVVGIKGFQDSVRALNGGDYEKIQNVEFKSEPYQYKTKEVPFNEAKRYLINERKIDTGIVTSLNNKGIMVQDERNNVVFKWCKDGEIIGASEQGIVKSDRYKRGSWKHVQESSENGQGFNFTIGKPENLKIFESSIDLLSYASIHKADLHDTRLVAMEGLKTSTVVTSINDSMEKLGDAPKSISLCVDNDKAGHEFMKQFSSMQFKNNDGEIIPVTSEFPKIPEEKQLEGIDKWDWGNERVYQIEKKQDRFKGISKQTSGYELEI</sequence>
<dbReference type="Pfam" id="PF13154">
    <property type="entry name" value="DUF3991"/>
    <property type="match status" value="1"/>
</dbReference>
<evidence type="ECO:0000256" key="1">
    <source>
        <dbReference type="ARBA" id="ARBA00035885"/>
    </source>
</evidence>
<accession>A0AAW8RB98</accession>
<evidence type="ECO:0000313" key="5">
    <source>
        <dbReference type="EMBL" id="MDT1974954.1"/>
    </source>
</evidence>
<evidence type="ECO:0000313" key="6">
    <source>
        <dbReference type="Proteomes" id="UP001249945"/>
    </source>
</evidence>
<dbReference type="InterPro" id="IPR025054">
    <property type="entry name" value="DUF3991"/>
</dbReference>
<dbReference type="InterPro" id="IPR013610">
    <property type="entry name" value="ArdC_N"/>
</dbReference>
<gene>
    <name evidence="5" type="ORF">MX635_11165</name>
</gene>
<comment type="catalytic activity">
    <reaction evidence="1">
        <text>an N-(ADP-alpha-D-ribosyl)-thymidine in DNA + H2O = a thymidine in DNA + ADP-D-ribose</text>
        <dbReference type="Rhea" id="RHEA:71655"/>
        <dbReference type="Rhea" id="RHEA-COMP:13556"/>
        <dbReference type="Rhea" id="RHEA-COMP:18051"/>
        <dbReference type="ChEBI" id="CHEBI:15377"/>
        <dbReference type="ChEBI" id="CHEBI:57967"/>
        <dbReference type="ChEBI" id="CHEBI:137386"/>
        <dbReference type="ChEBI" id="CHEBI:191199"/>
    </reaction>
    <physiologicalReaction direction="left-to-right" evidence="1">
        <dbReference type="Rhea" id="RHEA:71656"/>
    </physiologicalReaction>
</comment>
<feature type="domain" description="Macro" evidence="4">
    <location>
        <begin position="361"/>
        <end position="529"/>
    </location>
</feature>
<keyword evidence="2" id="KW-0175">Coiled coil</keyword>
<dbReference type="InterPro" id="IPR050892">
    <property type="entry name" value="ADP-ribose_metab_enzymes"/>
</dbReference>
<feature type="region of interest" description="Disordered" evidence="3">
    <location>
        <begin position="1"/>
        <end position="20"/>
    </location>
</feature>
<dbReference type="PANTHER" id="PTHR12521">
    <property type="entry name" value="PROTEIN C6ORF130"/>
    <property type="match status" value="1"/>
</dbReference>
<dbReference type="CDD" id="cd02901">
    <property type="entry name" value="Macro_Poa1p-like"/>
    <property type="match status" value="1"/>
</dbReference>
<dbReference type="SMART" id="SM00506">
    <property type="entry name" value="A1pp"/>
    <property type="match status" value="1"/>
</dbReference>
<dbReference type="Pfam" id="PF13155">
    <property type="entry name" value="Toprim_2"/>
    <property type="match status" value="1"/>
</dbReference>
<feature type="coiled-coil region" evidence="2">
    <location>
        <begin position="327"/>
        <end position="354"/>
    </location>
</feature>
<dbReference type="GO" id="GO:0140291">
    <property type="term" value="P:peptidyl-glutamate ADP-deribosylation"/>
    <property type="evidence" value="ECO:0007669"/>
    <property type="project" value="TreeGrafter"/>
</dbReference>
<reference evidence="5" key="1">
    <citation type="submission" date="2022-04" db="EMBL/GenBank/DDBJ databases">
        <title>Draft genome sequences of lactic acid bacteria (LAB) strains involved in meat spoilage.</title>
        <authorList>
            <person name="Palevich N."/>
        </authorList>
    </citation>
    <scope>NUCLEOTIDE SEQUENCE</scope>
    <source>
        <strain evidence="5">9-14</strain>
    </source>
</reference>
<dbReference type="GO" id="GO:0003697">
    <property type="term" value="F:single-stranded DNA binding"/>
    <property type="evidence" value="ECO:0007669"/>
    <property type="project" value="InterPro"/>
</dbReference>
<dbReference type="Gene3D" id="3.40.1360.10">
    <property type="match status" value="1"/>
</dbReference>
<proteinExistence type="predicted"/>
<dbReference type="InterPro" id="IPR043472">
    <property type="entry name" value="Macro_dom-like"/>
</dbReference>
<dbReference type="PANTHER" id="PTHR12521:SF0">
    <property type="entry name" value="ADP-RIBOSE GLYCOHYDROLASE OARD1"/>
    <property type="match status" value="1"/>
</dbReference>